<name>A0A1R2BDN7_9CILI</name>
<dbReference type="EMBL" id="MPUH01000724">
    <property type="protein sequence ID" value="OMJ74856.1"/>
    <property type="molecule type" value="Genomic_DNA"/>
</dbReference>
<keyword evidence="1" id="KW-0732">Signal</keyword>
<feature type="chain" id="PRO_5012141885" evidence="1">
    <location>
        <begin position="17"/>
        <end position="142"/>
    </location>
</feature>
<dbReference type="AlphaFoldDB" id="A0A1R2BDN7"/>
<proteinExistence type="predicted"/>
<comment type="caution">
    <text evidence="2">The sequence shown here is derived from an EMBL/GenBank/DDBJ whole genome shotgun (WGS) entry which is preliminary data.</text>
</comment>
<evidence type="ECO:0000256" key="1">
    <source>
        <dbReference type="SAM" id="SignalP"/>
    </source>
</evidence>
<feature type="signal peptide" evidence="1">
    <location>
        <begin position="1"/>
        <end position="16"/>
    </location>
</feature>
<dbReference type="Proteomes" id="UP000187209">
    <property type="component" value="Unassembled WGS sequence"/>
</dbReference>
<reference evidence="2 3" key="1">
    <citation type="submission" date="2016-11" db="EMBL/GenBank/DDBJ databases">
        <title>The macronuclear genome of Stentor coeruleus: a giant cell with tiny introns.</title>
        <authorList>
            <person name="Slabodnick M."/>
            <person name="Ruby J.G."/>
            <person name="Reiff S.B."/>
            <person name="Swart E.C."/>
            <person name="Gosai S."/>
            <person name="Prabakaran S."/>
            <person name="Witkowska E."/>
            <person name="Larue G.E."/>
            <person name="Fisher S."/>
            <person name="Freeman R.M."/>
            <person name="Gunawardena J."/>
            <person name="Chu W."/>
            <person name="Stover N.A."/>
            <person name="Gregory B.D."/>
            <person name="Nowacki M."/>
            <person name="Derisi J."/>
            <person name="Roy S.W."/>
            <person name="Marshall W.F."/>
            <person name="Sood P."/>
        </authorList>
    </citation>
    <scope>NUCLEOTIDE SEQUENCE [LARGE SCALE GENOMIC DNA]</scope>
    <source>
        <strain evidence="2">WM001</strain>
    </source>
</reference>
<protein>
    <submittedName>
        <fullName evidence="2">Uncharacterized protein</fullName>
    </submittedName>
</protein>
<evidence type="ECO:0000313" key="2">
    <source>
        <dbReference type="EMBL" id="OMJ74856.1"/>
    </source>
</evidence>
<keyword evidence="3" id="KW-1185">Reference proteome</keyword>
<evidence type="ECO:0000313" key="3">
    <source>
        <dbReference type="Proteomes" id="UP000187209"/>
    </source>
</evidence>
<gene>
    <name evidence="2" type="ORF">SteCoe_26109</name>
</gene>
<accession>A0A1R2BDN7</accession>
<organism evidence="2 3">
    <name type="scientific">Stentor coeruleus</name>
    <dbReference type="NCBI Taxonomy" id="5963"/>
    <lineage>
        <taxon>Eukaryota</taxon>
        <taxon>Sar</taxon>
        <taxon>Alveolata</taxon>
        <taxon>Ciliophora</taxon>
        <taxon>Postciliodesmatophora</taxon>
        <taxon>Heterotrichea</taxon>
        <taxon>Heterotrichida</taxon>
        <taxon>Stentoridae</taxon>
        <taxon>Stentor</taxon>
    </lineage>
</organism>
<sequence length="142" mass="16588">MNYFLRIFFLYIFVHSKSIVESMINQEIGGICTSDGLFFIESFNVNPWPPTAGKFSTIYFPGVSEGKITIGIIEYSIENENQAWYTTLQTVNQTYLQDESTSFTNIIQWPFFSGEYNFQMRIHGQTHPENIHACWTFSFILY</sequence>